<dbReference type="CDD" id="cd06170">
    <property type="entry name" value="LuxR_C_like"/>
    <property type="match status" value="1"/>
</dbReference>
<sequence>MNNQVLVILAEQSLNSSLIKQQLSSLQLLTIYICTPDELLKLSREKVVNLVLVDYQYMEEMDKNSTLPNFEVLGLNLLLHNVPDTELREEFVNSTSLKGLLFQDVSVDHLTESVMHVLNGGLWLPRGWMEKMILCYRELGGYKNFSYSLLTNRERQILDLLSQGKSNKDMAEQLFLSESTIKTHVYKLYKKLDVHRRQDAITLLKNGIRNTK</sequence>
<dbReference type="STRING" id="693.AKJ17_16795"/>
<keyword evidence="3" id="KW-0804">Transcription</keyword>
<keyword evidence="1" id="KW-0805">Transcription regulation</keyword>
<dbReference type="RefSeq" id="WP_053396977.1">
    <property type="nucleotide sequence ID" value="NZ_LHPJ01000020.1"/>
</dbReference>
<dbReference type="PANTHER" id="PTHR44688:SF16">
    <property type="entry name" value="DNA-BINDING TRANSCRIPTIONAL ACTIVATOR DEVR_DOSR"/>
    <property type="match status" value="1"/>
</dbReference>
<dbReference type="OrthoDB" id="561214at2"/>
<dbReference type="InterPro" id="IPR016032">
    <property type="entry name" value="Sig_transdc_resp-reg_C-effctor"/>
</dbReference>
<evidence type="ECO:0000256" key="1">
    <source>
        <dbReference type="ARBA" id="ARBA00023015"/>
    </source>
</evidence>
<dbReference type="AlphaFoldDB" id="A0A0M0HJB8"/>
<dbReference type="PATRIC" id="fig|693.5.peg.3417"/>
<evidence type="ECO:0000313" key="6">
    <source>
        <dbReference type="Proteomes" id="UP000037515"/>
    </source>
</evidence>
<dbReference type="SMART" id="SM00421">
    <property type="entry name" value="HTH_LUXR"/>
    <property type="match status" value="1"/>
</dbReference>
<accession>A0A0M0HJB8</accession>
<dbReference type="InterPro" id="IPR000792">
    <property type="entry name" value="Tscrpt_reg_LuxR_C"/>
</dbReference>
<name>A0A0M0HJB8_VIBNE</name>
<dbReference type="GO" id="GO:0003677">
    <property type="term" value="F:DNA binding"/>
    <property type="evidence" value="ECO:0007669"/>
    <property type="project" value="UniProtKB-KW"/>
</dbReference>
<dbReference type="Gene3D" id="1.10.10.10">
    <property type="entry name" value="Winged helix-like DNA-binding domain superfamily/Winged helix DNA-binding domain"/>
    <property type="match status" value="1"/>
</dbReference>
<dbReference type="EMBL" id="LHPJ01000020">
    <property type="protein sequence ID" value="KOO02150.1"/>
    <property type="molecule type" value="Genomic_DNA"/>
</dbReference>
<feature type="domain" description="HTH luxR-type" evidence="4">
    <location>
        <begin position="143"/>
        <end position="208"/>
    </location>
</feature>
<evidence type="ECO:0000256" key="3">
    <source>
        <dbReference type="ARBA" id="ARBA00023163"/>
    </source>
</evidence>
<dbReference type="GO" id="GO:0006355">
    <property type="term" value="P:regulation of DNA-templated transcription"/>
    <property type="evidence" value="ECO:0007669"/>
    <property type="project" value="InterPro"/>
</dbReference>
<keyword evidence="2" id="KW-0238">DNA-binding</keyword>
<evidence type="ECO:0000256" key="2">
    <source>
        <dbReference type="ARBA" id="ARBA00023125"/>
    </source>
</evidence>
<protein>
    <recommendedName>
        <fullName evidence="4">HTH luxR-type domain-containing protein</fullName>
    </recommendedName>
</protein>
<proteinExistence type="predicted"/>
<gene>
    <name evidence="5" type="ORF">AKJ17_16795</name>
</gene>
<dbReference type="Gene3D" id="3.40.50.2300">
    <property type="match status" value="1"/>
</dbReference>
<dbReference type="InterPro" id="IPR036388">
    <property type="entry name" value="WH-like_DNA-bd_sf"/>
</dbReference>
<organism evidence="5 6">
    <name type="scientific">Vibrio nereis</name>
    <dbReference type="NCBI Taxonomy" id="693"/>
    <lineage>
        <taxon>Bacteria</taxon>
        <taxon>Pseudomonadati</taxon>
        <taxon>Pseudomonadota</taxon>
        <taxon>Gammaproteobacteria</taxon>
        <taxon>Vibrionales</taxon>
        <taxon>Vibrionaceae</taxon>
        <taxon>Vibrio</taxon>
    </lineage>
</organism>
<reference evidence="6" key="1">
    <citation type="submission" date="2015-08" db="EMBL/GenBank/DDBJ databases">
        <title>Vibrio galatheae sp. nov., a novel member of the Vibrionaceae family isolated from the Solomon Islands.</title>
        <authorList>
            <person name="Giubergia S."/>
            <person name="Machado H."/>
            <person name="Mateiu R.V."/>
            <person name="Gram L."/>
        </authorList>
    </citation>
    <scope>NUCLEOTIDE SEQUENCE [LARGE SCALE GENOMIC DNA]</scope>
    <source>
        <strain evidence="6">DSM 19584</strain>
    </source>
</reference>
<dbReference type="PRINTS" id="PR00038">
    <property type="entry name" value="HTHLUXR"/>
</dbReference>
<dbReference type="Proteomes" id="UP000037515">
    <property type="component" value="Unassembled WGS sequence"/>
</dbReference>
<dbReference type="SUPFAM" id="SSF46894">
    <property type="entry name" value="C-terminal effector domain of the bipartite response regulators"/>
    <property type="match status" value="1"/>
</dbReference>
<dbReference type="Pfam" id="PF00196">
    <property type="entry name" value="GerE"/>
    <property type="match status" value="1"/>
</dbReference>
<dbReference type="PROSITE" id="PS50043">
    <property type="entry name" value="HTH_LUXR_2"/>
    <property type="match status" value="1"/>
</dbReference>
<evidence type="ECO:0000259" key="4">
    <source>
        <dbReference type="PROSITE" id="PS50043"/>
    </source>
</evidence>
<comment type="caution">
    <text evidence="5">The sequence shown here is derived from an EMBL/GenBank/DDBJ whole genome shotgun (WGS) entry which is preliminary data.</text>
</comment>
<evidence type="ECO:0000313" key="5">
    <source>
        <dbReference type="EMBL" id="KOO02150.1"/>
    </source>
</evidence>
<keyword evidence="6" id="KW-1185">Reference proteome</keyword>
<dbReference type="PANTHER" id="PTHR44688">
    <property type="entry name" value="DNA-BINDING TRANSCRIPTIONAL ACTIVATOR DEVR_DOSR"/>
    <property type="match status" value="1"/>
</dbReference>